<dbReference type="Proteomes" id="UP001642483">
    <property type="component" value="Unassembled WGS sequence"/>
</dbReference>
<name>A0ABP0GEZ2_CLALP</name>
<comment type="caution">
    <text evidence="2">The sequence shown here is derived from an EMBL/GenBank/DDBJ whole genome shotgun (WGS) entry which is preliminary data.</text>
</comment>
<feature type="compositionally biased region" description="Polar residues" evidence="1">
    <location>
        <begin position="56"/>
        <end position="72"/>
    </location>
</feature>
<gene>
    <name evidence="2" type="ORF">CVLEPA_LOCUS22634</name>
</gene>
<keyword evidence="3" id="KW-1185">Reference proteome</keyword>
<organism evidence="2 3">
    <name type="scientific">Clavelina lepadiformis</name>
    <name type="common">Light-bulb sea squirt</name>
    <name type="synonym">Ascidia lepadiformis</name>
    <dbReference type="NCBI Taxonomy" id="159417"/>
    <lineage>
        <taxon>Eukaryota</taxon>
        <taxon>Metazoa</taxon>
        <taxon>Chordata</taxon>
        <taxon>Tunicata</taxon>
        <taxon>Ascidiacea</taxon>
        <taxon>Aplousobranchia</taxon>
        <taxon>Clavelinidae</taxon>
        <taxon>Clavelina</taxon>
    </lineage>
</organism>
<sequence>MSDRRKRFTAQQASAMLRSIAEDDSGGESEFDEGDVLDRELCSSDEMDDDEETEQLSDSQSANTNVESHSTTCCDGDSCLGAAESLIKNETARDGTQWEFMEFGVEARGKRAAQMF</sequence>
<feature type="region of interest" description="Disordered" evidence="1">
    <location>
        <begin position="43"/>
        <end position="72"/>
    </location>
</feature>
<accession>A0ABP0GEZ2</accession>
<proteinExistence type="predicted"/>
<dbReference type="EMBL" id="CAWYQH010000111">
    <property type="protein sequence ID" value="CAK8689982.1"/>
    <property type="molecule type" value="Genomic_DNA"/>
</dbReference>
<evidence type="ECO:0000313" key="2">
    <source>
        <dbReference type="EMBL" id="CAK8689982.1"/>
    </source>
</evidence>
<evidence type="ECO:0000313" key="3">
    <source>
        <dbReference type="Proteomes" id="UP001642483"/>
    </source>
</evidence>
<protein>
    <submittedName>
        <fullName evidence="2">Uncharacterized protein</fullName>
    </submittedName>
</protein>
<evidence type="ECO:0000256" key="1">
    <source>
        <dbReference type="SAM" id="MobiDB-lite"/>
    </source>
</evidence>
<feature type="compositionally biased region" description="Acidic residues" evidence="1">
    <location>
        <begin position="43"/>
        <end position="55"/>
    </location>
</feature>
<reference evidence="2 3" key="1">
    <citation type="submission" date="2024-02" db="EMBL/GenBank/DDBJ databases">
        <authorList>
            <person name="Daric V."/>
            <person name="Darras S."/>
        </authorList>
    </citation>
    <scope>NUCLEOTIDE SEQUENCE [LARGE SCALE GENOMIC DNA]</scope>
</reference>